<protein>
    <submittedName>
        <fullName evidence="1">Uncharacterized protein</fullName>
    </submittedName>
</protein>
<sequence>MQYFSAPVNPQARRNIALECNRHLFEDAHQLSREAFELLEKAELDAELFTHYQALRQKADMKFEEAIEHLRLIEEELPSMENVALLSSKSAGQGFDSRV</sequence>
<dbReference type="STRING" id="1148509.SAMN05216222_5472"/>
<reference evidence="1 2" key="1">
    <citation type="submission" date="2016-10" db="EMBL/GenBank/DDBJ databases">
        <authorList>
            <person name="de Groot N.N."/>
        </authorList>
    </citation>
    <scope>NUCLEOTIDE SEQUENCE [LARGE SCALE GENOMIC DNA]</scope>
    <source>
        <strain evidence="1 2">LMG 26867</strain>
    </source>
</reference>
<evidence type="ECO:0000313" key="2">
    <source>
        <dbReference type="Proteomes" id="UP000198481"/>
    </source>
</evidence>
<dbReference type="Proteomes" id="UP000198481">
    <property type="component" value="Chromosome I"/>
</dbReference>
<name>A0A1H2BUF0_9PSED</name>
<dbReference type="EMBL" id="LT629762">
    <property type="protein sequence ID" value="SDT61559.1"/>
    <property type="molecule type" value="Genomic_DNA"/>
</dbReference>
<gene>
    <name evidence="1" type="ORF">SAMN05216222_5472</name>
</gene>
<proteinExistence type="predicted"/>
<organism evidence="1 2">
    <name type="scientific">Pseudomonas prosekii</name>
    <dbReference type="NCBI Taxonomy" id="1148509"/>
    <lineage>
        <taxon>Bacteria</taxon>
        <taxon>Pseudomonadati</taxon>
        <taxon>Pseudomonadota</taxon>
        <taxon>Gammaproteobacteria</taxon>
        <taxon>Pseudomonadales</taxon>
        <taxon>Pseudomonadaceae</taxon>
        <taxon>Pseudomonas</taxon>
    </lineage>
</organism>
<dbReference type="AlphaFoldDB" id="A0A1H2BUF0"/>
<accession>A0A1H2BUF0</accession>
<evidence type="ECO:0000313" key="1">
    <source>
        <dbReference type="EMBL" id="SDT61559.1"/>
    </source>
</evidence>